<proteinExistence type="predicted"/>
<sequence>MPTLKLTLTVLIPAATLLLASCGGGPSAPSAGTPGAAIGSSNTTGGQGSAAHDAGSQVMSAEEAQILKEINEARAVPRSCGTEAFAAAAPVTWNGYLAGAARAHATDMAERAYFDHVTPEGRTPAQRAEAAGYTGWQEIGENIAAGYTLGNVTQGWLNSPSHCKTLMDPTLKEVGVGYVYKPGSKYGTYWVQDYGTR</sequence>
<evidence type="ECO:0000256" key="2">
    <source>
        <dbReference type="SAM" id="SignalP"/>
    </source>
</evidence>
<dbReference type="RefSeq" id="WP_189064487.1">
    <property type="nucleotide sequence ID" value="NZ_BMQM01000008.1"/>
</dbReference>
<dbReference type="InterPro" id="IPR035940">
    <property type="entry name" value="CAP_sf"/>
</dbReference>
<dbReference type="InterPro" id="IPR014044">
    <property type="entry name" value="CAP_dom"/>
</dbReference>
<dbReference type="CDD" id="cd05379">
    <property type="entry name" value="CAP_bacterial"/>
    <property type="match status" value="1"/>
</dbReference>
<evidence type="ECO:0000256" key="1">
    <source>
        <dbReference type="SAM" id="MobiDB-lite"/>
    </source>
</evidence>
<organism evidence="4 5">
    <name type="scientific">Deinococcus seoulensis</name>
    <dbReference type="NCBI Taxonomy" id="1837379"/>
    <lineage>
        <taxon>Bacteria</taxon>
        <taxon>Thermotogati</taxon>
        <taxon>Deinococcota</taxon>
        <taxon>Deinococci</taxon>
        <taxon>Deinococcales</taxon>
        <taxon>Deinococcaceae</taxon>
        <taxon>Deinococcus</taxon>
    </lineage>
</organism>
<dbReference type="PANTHER" id="PTHR31157">
    <property type="entry name" value="SCP DOMAIN-CONTAINING PROTEIN"/>
    <property type="match status" value="1"/>
</dbReference>
<gene>
    <name evidence="4" type="ORF">GCM10008959_16280</name>
</gene>
<dbReference type="SUPFAM" id="SSF55797">
    <property type="entry name" value="PR-1-like"/>
    <property type="match status" value="1"/>
</dbReference>
<reference evidence="5" key="1">
    <citation type="journal article" date="2019" name="Int. J. Syst. Evol. Microbiol.">
        <title>The Global Catalogue of Microorganisms (GCM) 10K type strain sequencing project: providing services to taxonomists for standard genome sequencing and annotation.</title>
        <authorList>
            <consortium name="The Broad Institute Genomics Platform"/>
            <consortium name="The Broad Institute Genome Sequencing Center for Infectious Disease"/>
            <person name="Wu L."/>
            <person name="Ma J."/>
        </authorList>
    </citation>
    <scope>NUCLEOTIDE SEQUENCE [LARGE SCALE GENOMIC DNA]</scope>
    <source>
        <strain evidence="5">JCM 31404</strain>
    </source>
</reference>
<dbReference type="Proteomes" id="UP000634308">
    <property type="component" value="Unassembled WGS sequence"/>
</dbReference>
<dbReference type="Pfam" id="PF00188">
    <property type="entry name" value="CAP"/>
    <property type="match status" value="1"/>
</dbReference>
<evidence type="ECO:0000313" key="5">
    <source>
        <dbReference type="Proteomes" id="UP000634308"/>
    </source>
</evidence>
<name>A0ABQ2RUA3_9DEIO</name>
<keyword evidence="5" id="KW-1185">Reference proteome</keyword>
<feature type="compositionally biased region" description="Low complexity" evidence="1">
    <location>
        <begin position="29"/>
        <end position="41"/>
    </location>
</feature>
<comment type="caution">
    <text evidence="4">The sequence shown here is derived from an EMBL/GenBank/DDBJ whole genome shotgun (WGS) entry which is preliminary data.</text>
</comment>
<keyword evidence="2" id="KW-0732">Signal</keyword>
<feature type="region of interest" description="Disordered" evidence="1">
    <location>
        <begin position="29"/>
        <end position="57"/>
    </location>
</feature>
<protein>
    <recommendedName>
        <fullName evidence="3">SCP domain-containing protein</fullName>
    </recommendedName>
</protein>
<dbReference type="PROSITE" id="PS51257">
    <property type="entry name" value="PROKAR_LIPOPROTEIN"/>
    <property type="match status" value="1"/>
</dbReference>
<evidence type="ECO:0000313" key="4">
    <source>
        <dbReference type="EMBL" id="GGR55392.1"/>
    </source>
</evidence>
<evidence type="ECO:0000259" key="3">
    <source>
        <dbReference type="Pfam" id="PF00188"/>
    </source>
</evidence>
<feature type="chain" id="PRO_5045401304" description="SCP domain-containing protein" evidence="2">
    <location>
        <begin position="21"/>
        <end position="197"/>
    </location>
</feature>
<dbReference type="PANTHER" id="PTHR31157:SF1">
    <property type="entry name" value="SCP DOMAIN-CONTAINING PROTEIN"/>
    <property type="match status" value="1"/>
</dbReference>
<dbReference type="EMBL" id="BMQM01000008">
    <property type="protein sequence ID" value="GGR55392.1"/>
    <property type="molecule type" value="Genomic_DNA"/>
</dbReference>
<feature type="signal peptide" evidence="2">
    <location>
        <begin position="1"/>
        <end position="20"/>
    </location>
</feature>
<dbReference type="Gene3D" id="3.40.33.10">
    <property type="entry name" value="CAP"/>
    <property type="match status" value="1"/>
</dbReference>
<feature type="domain" description="SCP" evidence="3">
    <location>
        <begin position="68"/>
        <end position="194"/>
    </location>
</feature>
<accession>A0ABQ2RUA3</accession>